<reference evidence="2 3" key="2">
    <citation type="journal article" date="2018" name="New Phytol.">
        <title>High intraspecific genome diversity in the model arbuscular mycorrhizal symbiont Rhizophagus irregularis.</title>
        <authorList>
            <person name="Chen E.C.H."/>
            <person name="Morin E."/>
            <person name="Beaudet D."/>
            <person name="Noel J."/>
            <person name="Yildirir G."/>
            <person name="Ndikumana S."/>
            <person name="Charron P."/>
            <person name="St-Onge C."/>
            <person name="Giorgi J."/>
            <person name="Kruger M."/>
            <person name="Marton T."/>
            <person name="Ropars J."/>
            <person name="Grigoriev I.V."/>
            <person name="Hainaut M."/>
            <person name="Henrissat B."/>
            <person name="Roux C."/>
            <person name="Martin F."/>
            <person name="Corradi N."/>
        </authorList>
    </citation>
    <scope>NUCLEOTIDE SEQUENCE [LARGE SCALE GENOMIC DNA]</scope>
    <source>
        <strain evidence="2 3">DAOM 197198</strain>
    </source>
</reference>
<evidence type="ECO:0000256" key="1">
    <source>
        <dbReference type="SAM" id="Coils"/>
    </source>
</evidence>
<gene>
    <name evidence="2" type="ORF">GLOIN_2v1533647</name>
</gene>
<name>A0A2P4QMT8_RHIID</name>
<feature type="non-terminal residue" evidence="2">
    <location>
        <position position="143"/>
    </location>
</feature>
<proteinExistence type="predicted"/>
<evidence type="ECO:0000313" key="3">
    <source>
        <dbReference type="Proteomes" id="UP000018888"/>
    </source>
</evidence>
<reference evidence="2 3" key="1">
    <citation type="journal article" date="2013" name="Proc. Natl. Acad. Sci. U.S.A.">
        <title>Genome of an arbuscular mycorrhizal fungus provides insight into the oldest plant symbiosis.</title>
        <authorList>
            <person name="Tisserant E."/>
            <person name="Malbreil M."/>
            <person name="Kuo A."/>
            <person name="Kohler A."/>
            <person name="Symeonidi A."/>
            <person name="Balestrini R."/>
            <person name="Charron P."/>
            <person name="Duensing N."/>
            <person name="Frei Dit Frey N."/>
            <person name="Gianinazzi-Pearson V."/>
            <person name="Gilbert L.B."/>
            <person name="Handa Y."/>
            <person name="Herr J.R."/>
            <person name="Hijri M."/>
            <person name="Koul R."/>
            <person name="Kawaguchi M."/>
            <person name="Krajinski F."/>
            <person name="Lammers P.J."/>
            <person name="Masclaux F.G."/>
            <person name="Murat C."/>
            <person name="Morin E."/>
            <person name="Ndikumana S."/>
            <person name="Pagni M."/>
            <person name="Petitpierre D."/>
            <person name="Requena N."/>
            <person name="Rosikiewicz P."/>
            <person name="Riley R."/>
            <person name="Saito K."/>
            <person name="San Clemente H."/>
            <person name="Shapiro H."/>
            <person name="van Tuinen D."/>
            <person name="Becard G."/>
            <person name="Bonfante P."/>
            <person name="Paszkowski U."/>
            <person name="Shachar-Hill Y.Y."/>
            <person name="Tuskan G.A."/>
            <person name="Young P.W."/>
            <person name="Sanders I.R."/>
            <person name="Henrissat B."/>
            <person name="Rensing S.A."/>
            <person name="Grigoriev I.V."/>
            <person name="Corradi N."/>
            <person name="Roux C."/>
            <person name="Martin F."/>
        </authorList>
    </citation>
    <scope>NUCLEOTIDE SEQUENCE [LARGE SCALE GENOMIC DNA]</scope>
    <source>
        <strain evidence="2 3">DAOM 197198</strain>
    </source>
</reference>
<keyword evidence="3" id="KW-1185">Reference proteome</keyword>
<comment type="caution">
    <text evidence="2">The sequence shown here is derived from an EMBL/GenBank/DDBJ whole genome shotgun (WGS) entry which is preliminary data.</text>
</comment>
<feature type="coiled-coil region" evidence="1">
    <location>
        <begin position="20"/>
        <end position="130"/>
    </location>
</feature>
<evidence type="ECO:0000313" key="2">
    <source>
        <dbReference type="EMBL" id="POG78925.1"/>
    </source>
</evidence>
<protein>
    <submittedName>
        <fullName evidence="2">Uncharacterized protein</fullName>
    </submittedName>
</protein>
<dbReference type="AlphaFoldDB" id="A0A2P4QMT8"/>
<keyword evidence="1" id="KW-0175">Coiled coil</keyword>
<organism evidence="2 3">
    <name type="scientific">Rhizophagus irregularis (strain DAOM 181602 / DAOM 197198 / MUCL 43194)</name>
    <name type="common">Arbuscular mycorrhizal fungus</name>
    <name type="synonym">Glomus intraradices</name>
    <dbReference type="NCBI Taxonomy" id="747089"/>
    <lineage>
        <taxon>Eukaryota</taxon>
        <taxon>Fungi</taxon>
        <taxon>Fungi incertae sedis</taxon>
        <taxon>Mucoromycota</taxon>
        <taxon>Glomeromycotina</taxon>
        <taxon>Glomeromycetes</taxon>
        <taxon>Glomerales</taxon>
        <taxon>Glomeraceae</taxon>
        <taxon>Rhizophagus</taxon>
    </lineage>
</organism>
<dbReference type="Proteomes" id="UP000018888">
    <property type="component" value="Unassembled WGS sequence"/>
</dbReference>
<sequence>MEIDNKLSQSQENMFNVMELNKEIQETIRLKSDIKDLDREINALEPFMKSATESKNKREELRERVSTLEKDIDELKNVRELRNKEETDLRNRLHTLEMEKCKKQNCFNNRNRIQQQIEELNKEILCQEKLISPLFNQIMKADD</sequence>
<dbReference type="VEuPathDB" id="FungiDB:RhiirFUN_014898"/>
<dbReference type="EMBL" id="AUPC02000029">
    <property type="protein sequence ID" value="POG78925.1"/>
    <property type="molecule type" value="Genomic_DNA"/>
</dbReference>
<accession>A0A2P4QMT8</accession>